<sequence>MESRIQEAVNYFWHKRETDGVRSGQTLDGFTALLEEVIIASGLQDIEVFTSKKYTQLPGFYRPHKSWDVVVTVQNQLLAAIELKSQVGSVGKNYNNRTEEVLGSGIDLFEATQEGAFEQEIDVFKGYIILVGDCQEANKTPKIDMPLFPVMDGFLLNESERLYYSPDVNGVYPESKGISYIYRYDQLCKRMMFKHMYNAASIIVSGGQGHWRSVSNKTDIRAFLEKLMSHCERQINNLHGW</sequence>
<proteinExistence type="predicted"/>
<reference evidence="1 2" key="1">
    <citation type="submission" date="2019-06" db="EMBL/GenBank/DDBJ databases">
        <title>Whole genome shotgun sequence of Vibrio comitans NBRC 102076.</title>
        <authorList>
            <person name="Hosoyama A."/>
            <person name="Uohara A."/>
            <person name="Ohji S."/>
            <person name="Ichikawa N."/>
        </authorList>
    </citation>
    <scope>NUCLEOTIDE SEQUENCE [LARGE SCALE GENOMIC DNA]</scope>
    <source>
        <strain evidence="1 2">NBRC 102076</strain>
    </source>
</reference>
<gene>
    <name evidence="1" type="ORF">VCO01S_08010</name>
</gene>
<dbReference type="Proteomes" id="UP000318242">
    <property type="component" value="Unassembled WGS sequence"/>
</dbReference>
<dbReference type="GO" id="GO:0009307">
    <property type="term" value="P:DNA restriction-modification system"/>
    <property type="evidence" value="ECO:0007669"/>
    <property type="project" value="InterPro"/>
</dbReference>
<dbReference type="OrthoDB" id="3638769at2"/>
<protein>
    <recommendedName>
        <fullName evidence="3">Type II restriction endonuclease</fullName>
    </recommendedName>
</protein>
<evidence type="ECO:0008006" key="3">
    <source>
        <dbReference type="Google" id="ProtNLM"/>
    </source>
</evidence>
<evidence type="ECO:0000313" key="1">
    <source>
        <dbReference type="EMBL" id="GEA59608.1"/>
    </source>
</evidence>
<comment type="caution">
    <text evidence="1">The sequence shown here is derived from an EMBL/GenBank/DDBJ whole genome shotgun (WGS) entry which is preliminary data.</text>
</comment>
<dbReference type="EMBL" id="BJLH01000003">
    <property type="protein sequence ID" value="GEA59608.1"/>
    <property type="molecule type" value="Genomic_DNA"/>
</dbReference>
<dbReference type="AlphaFoldDB" id="A0A4Y3IL19"/>
<dbReference type="InterPro" id="IPR007636">
    <property type="entry name" value="Restrct_endonuc_II_XhoI"/>
</dbReference>
<dbReference type="Pfam" id="PF04555">
    <property type="entry name" value="XhoI"/>
    <property type="match status" value="2"/>
</dbReference>
<evidence type="ECO:0000313" key="2">
    <source>
        <dbReference type="Proteomes" id="UP000318242"/>
    </source>
</evidence>
<keyword evidence="2" id="KW-1185">Reference proteome</keyword>
<dbReference type="RefSeq" id="WP_141269571.1">
    <property type="nucleotide sequence ID" value="NZ_BJLH01000003.1"/>
</dbReference>
<dbReference type="GO" id="GO:0003677">
    <property type="term" value="F:DNA binding"/>
    <property type="evidence" value="ECO:0007669"/>
    <property type="project" value="InterPro"/>
</dbReference>
<name>A0A4Y3IL19_9VIBR</name>
<accession>A0A4Y3IL19</accession>
<organism evidence="1 2">
    <name type="scientific">Vibrio comitans NBRC 102076</name>
    <dbReference type="NCBI Taxonomy" id="1219078"/>
    <lineage>
        <taxon>Bacteria</taxon>
        <taxon>Pseudomonadati</taxon>
        <taxon>Pseudomonadota</taxon>
        <taxon>Gammaproteobacteria</taxon>
        <taxon>Vibrionales</taxon>
        <taxon>Vibrionaceae</taxon>
        <taxon>Vibrio</taxon>
    </lineage>
</organism>
<dbReference type="GO" id="GO:0009036">
    <property type="term" value="F:type II site-specific deoxyribonuclease activity"/>
    <property type="evidence" value="ECO:0007669"/>
    <property type="project" value="InterPro"/>
</dbReference>